<keyword evidence="4" id="KW-1185">Reference proteome</keyword>
<dbReference type="InterPro" id="IPR021255">
    <property type="entry name" value="DUF2807"/>
</dbReference>
<dbReference type="OrthoDB" id="1442792at2"/>
<dbReference type="STRING" id="709015.GCA_000472485_00552"/>
<dbReference type="PANTHER" id="PTHR39200">
    <property type="entry name" value="HYPOTHETICAL EXPORTED PROTEIN"/>
    <property type="match status" value="1"/>
</dbReference>
<feature type="chain" id="PRO_5010999557" evidence="1">
    <location>
        <begin position="20"/>
        <end position="238"/>
    </location>
</feature>
<organism evidence="3 4">
    <name type="scientific">Pontibacter actiniarum</name>
    <dbReference type="NCBI Taxonomy" id="323450"/>
    <lineage>
        <taxon>Bacteria</taxon>
        <taxon>Pseudomonadati</taxon>
        <taxon>Bacteroidota</taxon>
        <taxon>Cytophagia</taxon>
        <taxon>Cytophagales</taxon>
        <taxon>Hymenobacteraceae</taxon>
        <taxon>Pontibacter</taxon>
    </lineage>
</organism>
<evidence type="ECO:0000313" key="3">
    <source>
        <dbReference type="EMBL" id="ARS34454.1"/>
    </source>
</evidence>
<dbReference type="Proteomes" id="UP000266292">
    <property type="component" value="Chromosome"/>
</dbReference>
<dbReference type="Gene3D" id="2.160.20.120">
    <property type="match status" value="1"/>
</dbReference>
<dbReference type="RefSeq" id="WP_025604392.1">
    <property type="nucleotide sequence ID" value="NZ_CP021235.1"/>
</dbReference>
<keyword evidence="1" id="KW-0732">Signal</keyword>
<evidence type="ECO:0000256" key="1">
    <source>
        <dbReference type="SAM" id="SignalP"/>
    </source>
</evidence>
<sequence>MKISTLPALLLATAALLMSSCDDEGYCLSGEGDVESRTLALPALSGVAVSGDTKVYVSRGNEQRVEVRGQANVLDELETDVDNGVWDIEFERCLRKHEAVEVYLTVPSLNKASVGGSGTLELEDVFESREFDASVSGSGNVLLRLAAETLTAHISGSGTIRAAGVAERQDINISGSGNYKGFDLGSRVAEVGISGSGETEVKVEERLDVEISGSGRVYYVGDPHVSSSISGSGKVIRK</sequence>
<proteinExistence type="predicted"/>
<protein>
    <submittedName>
        <fullName evidence="3">DUF2807 domain-containing protein</fullName>
    </submittedName>
</protein>
<accession>A0A1X9YNN4</accession>
<gene>
    <name evidence="3" type="ORF">CA264_02790</name>
</gene>
<dbReference type="PANTHER" id="PTHR39200:SF1">
    <property type="entry name" value="AUTO-TRANSPORTER ADHESIN HEAD GIN DOMAIN-CONTAINING PROTEIN-RELATED"/>
    <property type="match status" value="1"/>
</dbReference>
<reference evidence="4" key="1">
    <citation type="submission" date="2017-05" db="EMBL/GenBank/DDBJ databases">
        <authorList>
            <person name="Ray J."/>
            <person name="Price M."/>
            <person name="Deutschbauer A."/>
        </authorList>
    </citation>
    <scope>NUCLEOTIDE SEQUENCE [LARGE SCALE GENOMIC DNA]</scope>
    <source>
        <strain evidence="4">DSM 19842</strain>
    </source>
</reference>
<dbReference type="AlphaFoldDB" id="A0A1X9YNN4"/>
<evidence type="ECO:0000313" key="4">
    <source>
        <dbReference type="Proteomes" id="UP000266292"/>
    </source>
</evidence>
<evidence type="ECO:0000259" key="2">
    <source>
        <dbReference type="Pfam" id="PF10988"/>
    </source>
</evidence>
<dbReference type="Pfam" id="PF10988">
    <property type="entry name" value="DUF2807"/>
    <property type="match status" value="1"/>
</dbReference>
<dbReference type="PROSITE" id="PS51257">
    <property type="entry name" value="PROKAR_LIPOPROTEIN"/>
    <property type="match status" value="1"/>
</dbReference>
<dbReference type="KEGG" id="pact:CA264_02790"/>
<name>A0A1X9YNN4_9BACT</name>
<feature type="signal peptide" evidence="1">
    <location>
        <begin position="1"/>
        <end position="19"/>
    </location>
</feature>
<dbReference type="EMBL" id="CP021235">
    <property type="protein sequence ID" value="ARS34454.1"/>
    <property type="molecule type" value="Genomic_DNA"/>
</dbReference>
<feature type="domain" description="Putative auto-transporter adhesin head GIN" evidence="2">
    <location>
        <begin position="45"/>
        <end position="223"/>
    </location>
</feature>